<sequence length="136" mass="14654">MTRHRFEPARLLLGLLLLGTAVTYAMNALGEWHVPLWALLALVPASLLAAAFVAVATFAVRRMLRRRRTAARRTLGGMPVDELRDGYEQLHKDNGGAKDQEGRRREGGQPEGGQPEGGDPGARSSEGHGDGTGDTQ</sequence>
<feature type="compositionally biased region" description="Gly residues" evidence="1">
    <location>
        <begin position="109"/>
        <end position="120"/>
    </location>
</feature>
<feature type="compositionally biased region" description="Basic and acidic residues" evidence="1">
    <location>
        <begin position="81"/>
        <end position="108"/>
    </location>
</feature>
<evidence type="ECO:0000313" key="3">
    <source>
        <dbReference type="EMBL" id="MCH6162138.1"/>
    </source>
</evidence>
<dbReference type="Proteomes" id="UP001166784">
    <property type="component" value="Unassembled WGS sequence"/>
</dbReference>
<gene>
    <name evidence="3" type="ORF">MMA15_17635</name>
</gene>
<dbReference type="EMBL" id="JAKWJU010000002">
    <property type="protein sequence ID" value="MCH6162138.1"/>
    <property type="molecule type" value="Genomic_DNA"/>
</dbReference>
<reference evidence="3" key="1">
    <citation type="submission" date="2022-03" db="EMBL/GenBank/DDBJ databases">
        <authorList>
            <person name="Santos J.D.N."/>
            <person name="Kallscheuer N."/>
            <person name="Jogler C."/>
            <person name="Lage O.M."/>
        </authorList>
    </citation>
    <scope>NUCLEOTIDE SEQUENCE</scope>
    <source>
        <strain evidence="3">M600PL45_2</strain>
    </source>
</reference>
<feature type="region of interest" description="Disordered" evidence="1">
    <location>
        <begin position="74"/>
        <end position="136"/>
    </location>
</feature>
<keyword evidence="2" id="KW-0812">Transmembrane</keyword>
<comment type="caution">
    <text evidence="3">The sequence shown here is derived from an EMBL/GenBank/DDBJ whole genome shotgun (WGS) entry which is preliminary data.</text>
</comment>
<reference evidence="3" key="2">
    <citation type="journal article" date="2023" name="Int. J. Syst. Evol. Microbiol.">
        <title>Streptomyces marispadix sp. nov., isolated from marine beach sediment of the Northern Coast of Portugal.</title>
        <authorList>
            <person name="dos Santos J.D.N."/>
            <person name="Vitorino I.R."/>
            <person name="Kallscheuer N."/>
            <person name="Srivastava A."/>
            <person name="Krautwurst S."/>
            <person name="Marz M."/>
            <person name="Jogler C."/>
            <person name="Lobo Da Cunha A."/>
            <person name="Catita J."/>
            <person name="Goncalves H."/>
            <person name="Gonzalez I."/>
            <person name="Reyes F."/>
            <person name="Lage O.M."/>
        </authorList>
    </citation>
    <scope>NUCLEOTIDE SEQUENCE</scope>
    <source>
        <strain evidence="3">M600PL45_2</strain>
    </source>
</reference>
<accession>A0ABS9T0T0</accession>
<protein>
    <recommendedName>
        <fullName evidence="5">DUF4229 domain-containing protein</fullName>
    </recommendedName>
</protein>
<evidence type="ECO:0000313" key="4">
    <source>
        <dbReference type="Proteomes" id="UP001166784"/>
    </source>
</evidence>
<name>A0ABS9T0T0_9ACTN</name>
<evidence type="ECO:0000256" key="2">
    <source>
        <dbReference type="SAM" id="Phobius"/>
    </source>
</evidence>
<proteinExistence type="predicted"/>
<organism evidence="3 4">
    <name type="scientific">Streptomyces marispadix</name>
    <dbReference type="NCBI Taxonomy" id="2922868"/>
    <lineage>
        <taxon>Bacteria</taxon>
        <taxon>Bacillati</taxon>
        <taxon>Actinomycetota</taxon>
        <taxon>Actinomycetes</taxon>
        <taxon>Kitasatosporales</taxon>
        <taxon>Streptomycetaceae</taxon>
        <taxon>Streptomyces</taxon>
    </lineage>
</organism>
<evidence type="ECO:0000256" key="1">
    <source>
        <dbReference type="SAM" id="MobiDB-lite"/>
    </source>
</evidence>
<feature type="compositionally biased region" description="Basic and acidic residues" evidence="1">
    <location>
        <begin position="125"/>
        <end position="136"/>
    </location>
</feature>
<evidence type="ECO:0008006" key="5">
    <source>
        <dbReference type="Google" id="ProtNLM"/>
    </source>
</evidence>
<keyword evidence="4" id="KW-1185">Reference proteome</keyword>
<keyword evidence="2" id="KW-0472">Membrane</keyword>
<dbReference type="RefSeq" id="WP_241060930.1">
    <property type="nucleotide sequence ID" value="NZ_JAKWJU010000002.1"/>
</dbReference>
<keyword evidence="2" id="KW-1133">Transmembrane helix</keyword>
<feature type="transmembrane region" description="Helical" evidence="2">
    <location>
        <begin position="37"/>
        <end position="60"/>
    </location>
</feature>